<name>A0A9P6MB18_9FUNG</name>
<reference evidence="1" key="1">
    <citation type="journal article" date="2020" name="Fungal Divers.">
        <title>Resolving the Mortierellaceae phylogeny through synthesis of multi-gene phylogenetics and phylogenomics.</title>
        <authorList>
            <person name="Vandepol N."/>
            <person name="Liber J."/>
            <person name="Desiro A."/>
            <person name="Na H."/>
            <person name="Kennedy M."/>
            <person name="Barry K."/>
            <person name="Grigoriev I.V."/>
            <person name="Miller A.N."/>
            <person name="O'Donnell K."/>
            <person name="Stajich J.E."/>
            <person name="Bonito G."/>
        </authorList>
    </citation>
    <scope>NUCLEOTIDE SEQUENCE</scope>
    <source>
        <strain evidence="1">MES-2147</strain>
    </source>
</reference>
<dbReference type="CDD" id="cd09917">
    <property type="entry name" value="F-box_SF"/>
    <property type="match status" value="1"/>
</dbReference>
<dbReference type="AlphaFoldDB" id="A0A9P6MB18"/>
<dbReference type="OrthoDB" id="3241014at2759"/>
<proteinExistence type="predicted"/>
<evidence type="ECO:0000313" key="1">
    <source>
        <dbReference type="EMBL" id="KAF9986875.1"/>
    </source>
</evidence>
<dbReference type="Proteomes" id="UP000749646">
    <property type="component" value="Unassembled WGS sequence"/>
</dbReference>
<comment type="caution">
    <text evidence="1">The sequence shown here is derived from an EMBL/GenBank/DDBJ whole genome shotgun (WGS) entry which is preliminary data.</text>
</comment>
<organism evidence="1 2">
    <name type="scientific">Modicella reniformis</name>
    <dbReference type="NCBI Taxonomy" id="1440133"/>
    <lineage>
        <taxon>Eukaryota</taxon>
        <taxon>Fungi</taxon>
        <taxon>Fungi incertae sedis</taxon>
        <taxon>Mucoromycota</taxon>
        <taxon>Mortierellomycotina</taxon>
        <taxon>Mortierellomycetes</taxon>
        <taxon>Mortierellales</taxon>
        <taxon>Mortierellaceae</taxon>
        <taxon>Modicella</taxon>
    </lineage>
</organism>
<protein>
    <recommendedName>
        <fullName evidence="3">F-box domain-containing protein</fullName>
    </recommendedName>
</protein>
<keyword evidence="2" id="KW-1185">Reference proteome</keyword>
<evidence type="ECO:0000313" key="2">
    <source>
        <dbReference type="Proteomes" id="UP000749646"/>
    </source>
</evidence>
<gene>
    <name evidence="1" type="ORF">BGZ65_005842</name>
</gene>
<dbReference type="InterPro" id="IPR036047">
    <property type="entry name" value="F-box-like_dom_sf"/>
</dbReference>
<evidence type="ECO:0008006" key="3">
    <source>
        <dbReference type="Google" id="ProtNLM"/>
    </source>
</evidence>
<accession>A0A9P6MB18</accession>
<sequence length="273" mass="31456">MDHALNLPEIAYQVARYLDARDIVACSMVSRSLYKSIYPLHKFVLITTGELSHPRSVYETLLVHLRRLETLELDNVDFELSWPRPRTRYTANNSQTVPALPPPPSPPTALLVRFPRLKEQKSAHRQIKRLIMQCPTLDWSIRNKSLTVELRELLEAGTWSYLESISIASHANIVSDDQYCELLEASKRPLRRFEVRRQPIGEATFDVLRTLHFAGMDTIEHKSLNVSAQDILKSNAWVCVGLQELVMFIDMGFPDNAQNRRFSKEEIGQCRLE</sequence>
<dbReference type="EMBL" id="JAAAHW010003203">
    <property type="protein sequence ID" value="KAF9986875.1"/>
    <property type="molecule type" value="Genomic_DNA"/>
</dbReference>
<dbReference type="SUPFAM" id="SSF81383">
    <property type="entry name" value="F-box domain"/>
    <property type="match status" value="1"/>
</dbReference>